<dbReference type="EMBL" id="JACHKF010000001">
    <property type="protein sequence ID" value="MBB6570322.1"/>
    <property type="molecule type" value="Genomic_DNA"/>
</dbReference>
<keyword evidence="4" id="KW-0804">Transcription</keyword>
<dbReference type="Pfam" id="PF12833">
    <property type="entry name" value="HTH_18"/>
    <property type="match status" value="1"/>
</dbReference>
<evidence type="ECO:0000313" key="9">
    <source>
        <dbReference type="Proteomes" id="UP000553957"/>
    </source>
</evidence>
<dbReference type="PANTHER" id="PTHR46796:SF7">
    <property type="entry name" value="ARAC FAMILY TRANSCRIPTIONAL REGULATOR"/>
    <property type="match status" value="1"/>
</dbReference>
<dbReference type="AlphaFoldDB" id="A0A7Y4P2V4"/>
<dbReference type="InterPro" id="IPR009057">
    <property type="entry name" value="Homeodomain-like_sf"/>
</dbReference>
<accession>A0A7Y4P2V4</accession>
<keyword evidence="2 6" id="KW-0238">DNA-binding</keyword>
<dbReference type="Pfam" id="PF02311">
    <property type="entry name" value="AraC_binding"/>
    <property type="match status" value="1"/>
</dbReference>
<dbReference type="RefSeq" id="WP_171678443.1">
    <property type="nucleotide sequence ID" value="NZ_BAAAGT010000017.1"/>
</dbReference>
<dbReference type="InterPro" id="IPR018060">
    <property type="entry name" value="HTH_AraC"/>
</dbReference>
<dbReference type="PANTHER" id="PTHR46796">
    <property type="entry name" value="HTH-TYPE TRANSCRIPTIONAL ACTIVATOR RHAS-RELATED"/>
    <property type="match status" value="1"/>
</dbReference>
<dbReference type="SUPFAM" id="SSF51215">
    <property type="entry name" value="Regulatory protein AraC"/>
    <property type="match status" value="1"/>
</dbReference>
<dbReference type="Gene3D" id="1.10.10.60">
    <property type="entry name" value="Homeodomain-like"/>
    <property type="match status" value="1"/>
</dbReference>
<dbReference type="InterPro" id="IPR020449">
    <property type="entry name" value="Tscrpt_reg_AraC-type_HTH"/>
</dbReference>
<protein>
    <submittedName>
        <fullName evidence="7">AraC family transcriptional regulator</fullName>
    </submittedName>
    <submittedName>
        <fullName evidence="6">AraC-like DNA-binding protein</fullName>
    </submittedName>
</protein>
<dbReference type="InterPro" id="IPR018062">
    <property type="entry name" value="HTH_AraC-typ_CS"/>
</dbReference>
<dbReference type="SMART" id="SM00342">
    <property type="entry name" value="HTH_ARAC"/>
    <property type="match status" value="1"/>
</dbReference>
<dbReference type="PROSITE" id="PS00041">
    <property type="entry name" value="HTH_ARAC_FAMILY_1"/>
    <property type="match status" value="1"/>
</dbReference>
<dbReference type="Proteomes" id="UP000553957">
    <property type="component" value="Unassembled WGS sequence"/>
</dbReference>
<evidence type="ECO:0000259" key="5">
    <source>
        <dbReference type="PROSITE" id="PS01124"/>
    </source>
</evidence>
<evidence type="ECO:0000256" key="1">
    <source>
        <dbReference type="ARBA" id="ARBA00023015"/>
    </source>
</evidence>
<dbReference type="GO" id="GO:0003700">
    <property type="term" value="F:DNA-binding transcription factor activity"/>
    <property type="evidence" value="ECO:0007669"/>
    <property type="project" value="InterPro"/>
</dbReference>
<reference evidence="7 8" key="1">
    <citation type="submission" date="2020-05" db="EMBL/GenBank/DDBJ databases">
        <title>Genome sequence of Kribbella sandramycini ATCC 39419.</title>
        <authorList>
            <person name="Maclea K.S."/>
            <person name="Fair J.L."/>
        </authorList>
    </citation>
    <scope>NUCLEOTIDE SEQUENCE [LARGE SCALE GENOMIC DNA]</scope>
    <source>
        <strain evidence="7 8">ATCC 39419</strain>
    </source>
</reference>
<evidence type="ECO:0000256" key="2">
    <source>
        <dbReference type="ARBA" id="ARBA00023125"/>
    </source>
</evidence>
<dbReference type="InterPro" id="IPR050204">
    <property type="entry name" value="AraC_XylS_family_regulators"/>
</dbReference>
<dbReference type="EMBL" id="JABJRC010000011">
    <property type="protein sequence ID" value="NOL45186.1"/>
    <property type="molecule type" value="Genomic_DNA"/>
</dbReference>
<dbReference type="PRINTS" id="PR00032">
    <property type="entry name" value="HTHARAC"/>
</dbReference>
<gene>
    <name evidence="6" type="ORF">HNR71_005959</name>
    <name evidence="7" type="ORF">HPO96_33555</name>
</gene>
<keyword evidence="3" id="KW-0010">Activator</keyword>
<dbReference type="SUPFAM" id="SSF46689">
    <property type="entry name" value="Homeodomain-like"/>
    <property type="match status" value="2"/>
</dbReference>
<evidence type="ECO:0000256" key="3">
    <source>
        <dbReference type="ARBA" id="ARBA00023159"/>
    </source>
</evidence>
<dbReference type="InterPro" id="IPR037923">
    <property type="entry name" value="HTH-like"/>
</dbReference>
<reference evidence="6 9" key="2">
    <citation type="submission" date="2020-08" db="EMBL/GenBank/DDBJ databases">
        <title>Sequencing the genomes of 1000 actinobacteria strains.</title>
        <authorList>
            <person name="Klenk H.-P."/>
        </authorList>
    </citation>
    <scope>NUCLEOTIDE SEQUENCE [LARGE SCALE GENOMIC DNA]</scope>
    <source>
        <strain evidence="6 9">DSM 15626</strain>
    </source>
</reference>
<dbReference type="Gene3D" id="2.60.120.280">
    <property type="entry name" value="Regulatory protein AraC"/>
    <property type="match status" value="1"/>
</dbReference>
<keyword evidence="1" id="KW-0805">Transcription regulation</keyword>
<proteinExistence type="predicted"/>
<name>A0A7Y4P2V4_9ACTN</name>
<comment type="caution">
    <text evidence="7">The sequence shown here is derived from an EMBL/GenBank/DDBJ whole genome shotgun (WGS) entry which is preliminary data.</text>
</comment>
<evidence type="ECO:0000313" key="8">
    <source>
        <dbReference type="Proteomes" id="UP000534306"/>
    </source>
</evidence>
<organism evidence="7 8">
    <name type="scientific">Kribbella sandramycini</name>
    <dbReference type="NCBI Taxonomy" id="60450"/>
    <lineage>
        <taxon>Bacteria</taxon>
        <taxon>Bacillati</taxon>
        <taxon>Actinomycetota</taxon>
        <taxon>Actinomycetes</taxon>
        <taxon>Propionibacteriales</taxon>
        <taxon>Kribbellaceae</taxon>
        <taxon>Kribbella</taxon>
    </lineage>
</organism>
<dbReference type="InterPro" id="IPR003313">
    <property type="entry name" value="AraC-bd"/>
</dbReference>
<dbReference type="GO" id="GO:0043565">
    <property type="term" value="F:sequence-specific DNA binding"/>
    <property type="evidence" value="ECO:0007669"/>
    <property type="project" value="InterPro"/>
</dbReference>
<dbReference type="CDD" id="cd06986">
    <property type="entry name" value="cupin_MmsR-like_N"/>
    <property type="match status" value="1"/>
</dbReference>
<dbReference type="Proteomes" id="UP000534306">
    <property type="component" value="Unassembled WGS sequence"/>
</dbReference>
<keyword evidence="8" id="KW-1185">Reference proteome</keyword>
<evidence type="ECO:0000313" key="6">
    <source>
        <dbReference type="EMBL" id="MBB6570322.1"/>
    </source>
</evidence>
<evidence type="ECO:0000256" key="4">
    <source>
        <dbReference type="ARBA" id="ARBA00023163"/>
    </source>
</evidence>
<evidence type="ECO:0000313" key="7">
    <source>
        <dbReference type="EMBL" id="NOL45186.1"/>
    </source>
</evidence>
<feature type="domain" description="HTH araC/xylS-type" evidence="5">
    <location>
        <begin position="186"/>
        <end position="284"/>
    </location>
</feature>
<dbReference type="PROSITE" id="PS01124">
    <property type="entry name" value="HTH_ARAC_FAMILY_2"/>
    <property type="match status" value="1"/>
</dbReference>
<sequence length="287" mass="31436">MSIQEGFRNERIVVVPRPLVTAALARPVTRRLAVTVAGCFPAAAGHRMQRPRGIDETIVIVCASGMGWARVGETTHRIGSQSALIIPRGVPHTYGADADNPWTIWWCHLSGTDVAELVETLEVSVERPIVPIRRMERAVALLDEIVSTLERGQAPAWLIGTAGAAWKLLTQINVDRVMPADGDPLERAMSYLADRLDSSVRVPELAKLVGVSPSHLSALFRKVTGGGVLAYHQSLRMARARTLLDSSPATVAKIADELGYADPLYFSRQFSRFHGMSPTQFRRRDAV</sequence>